<evidence type="ECO:0000313" key="7">
    <source>
        <dbReference type="Proteomes" id="UP000070035"/>
    </source>
</evidence>
<dbReference type="Gene3D" id="6.20.330.10">
    <property type="match status" value="1"/>
</dbReference>
<keyword evidence="3" id="KW-0378">Hydrolase</keyword>
<keyword evidence="4" id="KW-0720">Serine protease</keyword>
<dbReference type="Proteomes" id="UP000070035">
    <property type="component" value="Unassembled WGS sequence"/>
</dbReference>
<gene>
    <name evidence="6" type="ORF">AKJ44_02775</name>
</gene>
<dbReference type="CDD" id="cd07023">
    <property type="entry name" value="S49_Sppa_N_C"/>
    <property type="match status" value="1"/>
</dbReference>
<evidence type="ECO:0000256" key="1">
    <source>
        <dbReference type="ARBA" id="ARBA00008683"/>
    </source>
</evidence>
<protein>
    <recommendedName>
        <fullName evidence="5">Peptidase S49 domain-containing protein</fullName>
    </recommendedName>
</protein>
<feature type="domain" description="Peptidase S49" evidence="5">
    <location>
        <begin position="71"/>
        <end position="216"/>
    </location>
</feature>
<dbReference type="Gene3D" id="3.90.226.10">
    <property type="entry name" value="2-enoyl-CoA Hydratase, Chain A, domain 1"/>
    <property type="match status" value="1"/>
</dbReference>
<comment type="caution">
    <text evidence="6">The sequence shown here is derived from an EMBL/GenBank/DDBJ whole genome shotgun (WGS) entry which is preliminary data.</text>
</comment>
<evidence type="ECO:0000259" key="5">
    <source>
        <dbReference type="Pfam" id="PF01343"/>
    </source>
</evidence>
<keyword evidence="7" id="KW-1185">Reference proteome</keyword>
<dbReference type="InterPro" id="IPR002142">
    <property type="entry name" value="Peptidase_S49"/>
</dbReference>
<dbReference type="InterPro" id="IPR029045">
    <property type="entry name" value="ClpP/crotonase-like_dom_sf"/>
</dbReference>
<proteinExistence type="inferred from homology"/>
<name>A0A133V456_9EURY</name>
<reference evidence="6 7" key="1">
    <citation type="journal article" date="2016" name="Sci. Rep.">
        <title>Metabolic traits of an uncultured archaeal lineage -MSBL1- from brine pools of the Red Sea.</title>
        <authorList>
            <person name="Mwirichia R."/>
            <person name="Alam I."/>
            <person name="Rashid M."/>
            <person name="Vinu M."/>
            <person name="Ba-Alawi W."/>
            <person name="Anthony Kamau A."/>
            <person name="Kamanda Ngugi D."/>
            <person name="Goker M."/>
            <person name="Klenk H.P."/>
            <person name="Bajic V."/>
            <person name="Stingl U."/>
        </authorList>
    </citation>
    <scope>NUCLEOTIDE SEQUENCE [LARGE SCALE GENOMIC DNA]</scope>
    <source>
        <strain evidence="6">SCGC-AAA261F17</strain>
    </source>
</reference>
<sequence length="248" mass="27220">MSKSIALIPVKGPITSGSQALVPILGSWNTPERTSKMIERAEDEDVDGVIFEIDSPGGTPYPSKELAQKVKELKIPTVACIKENGLSGAYWIASSCDKIVADELSKVGGLGVAAVRLDFSEFFKKLGIKFDTSASGEYKELGLPLGGRGDEELMEEQLEAVNEIFREKIAENRNLDEQEVEKIFEGKPYLGKDAKEAGLVDRLGGREEAIKIIKETLGAEEIEVHDYGEKMREESEGFMGKVIKKFFG</sequence>
<dbReference type="Pfam" id="PF01343">
    <property type="entry name" value="Peptidase_S49"/>
    <property type="match status" value="1"/>
</dbReference>
<dbReference type="GO" id="GO:0006508">
    <property type="term" value="P:proteolysis"/>
    <property type="evidence" value="ECO:0007669"/>
    <property type="project" value="UniProtKB-KW"/>
</dbReference>
<dbReference type="AlphaFoldDB" id="A0A133V456"/>
<keyword evidence="2" id="KW-0645">Protease</keyword>
<dbReference type="PANTHER" id="PTHR42987">
    <property type="entry name" value="PEPTIDASE S49"/>
    <property type="match status" value="1"/>
</dbReference>
<organism evidence="6 7">
    <name type="scientific">candidate division MSBL1 archaeon SCGC-AAA261F17</name>
    <dbReference type="NCBI Taxonomy" id="1698274"/>
    <lineage>
        <taxon>Archaea</taxon>
        <taxon>Methanobacteriati</taxon>
        <taxon>Methanobacteriota</taxon>
        <taxon>candidate division MSBL1</taxon>
    </lineage>
</organism>
<comment type="similarity">
    <text evidence="1">Belongs to the peptidase S49 family.</text>
</comment>
<dbReference type="SUPFAM" id="SSF52096">
    <property type="entry name" value="ClpP/crotonase"/>
    <property type="match status" value="1"/>
</dbReference>
<dbReference type="PANTHER" id="PTHR42987:SF4">
    <property type="entry name" value="PROTEASE SOHB-RELATED"/>
    <property type="match status" value="1"/>
</dbReference>
<evidence type="ECO:0000256" key="3">
    <source>
        <dbReference type="ARBA" id="ARBA00022801"/>
    </source>
</evidence>
<dbReference type="InterPro" id="IPR047272">
    <property type="entry name" value="S49_SppA_C"/>
</dbReference>
<evidence type="ECO:0000256" key="4">
    <source>
        <dbReference type="ARBA" id="ARBA00022825"/>
    </source>
</evidence>
<dbReference type="GO" id="GO:0008236">
    <property type="term" value="F:serine-type peptidase activity"/>
    <property type="evidence" value="ECO:0007669"/>
    <property type="project" value="UniProtKB-KW"/>
</dbReference>
<evidence type="ECO:0000256" key="2">
    <source>
        <dbReference type="ARBA" id="ARBA00022670"/>
    </source>
</evidence>
<accession>A0A133V456</accession>
<dbReference type="EMBL" id="LHXY01000046">
    <property type="protein sequence ID" value="KXB01224.1"/>
    <property type="molecule type" value="Genomic_DNA"/>
</dbReference>
<evidence type="ECO:0000313" key="6">
    <source>
        <dbReference type="EMBL" id="KXB01224.1"/>
    </source>
</evidence>